<keyword evidence="1" id="KW-0175">Coiled coil</keyword>
<dbReference type="AlphaFoldDB" id="A0A5N5F2H7"/>
<protein>
    <submittedName>
        <fullName evidence="2">Uncharacterized protein</fullName>
    </submittedName>
</protein>
<reference evidence="3" key="2">
    <citation type="submission" date="2019-10" db="EMBL/GenBank/DDBJ databases">
        <title>A de novo genome assembly of a pear dwarfing rootstock.</title>
        <authorList>
            <person name="Wang F."/>
            <person name="Wang J."/>
            <person name="Li S."/>
            <person name="Zhang Y."/>
            <person name="Fang M."/>
            <person name="Ma L."/>
            <person name="Zhao Y."/>
            <person name="Jiang S."/>
        </authorList>
    </citation>
    <scope>NUCLEOTIDE SEQUENCE [LARGE SCALE GENOMIC DNA]</scope>
</reference>
<reference evidence="2 3" key="3">
    <citation type="submission" date="2019-11" db="EMBL/GenBank/DDBJ databases">
        <title>A de novo genome assembly of a pear dwarfing rootstock.</title>
        <authorList>
            <person name="Wang F."/>
            <person name="Wang J."/>
            <person name="Li S."/>
            <person name="Zhang Y."/>
            <person name="Fang M."/>
            <person name="Ma L."/>
            <person name="Zhao Y."/>
            <person name="Jiang S."/>
        </authorList>
    </citation>
    <scope>NUCLEOTIDE SEQUENCE [LARGE SCALE GENOMIC DNA]</scope>
    <source>
        <strain evidence="2">S2</strain>
        <tissue evidence="2">Leaf</tissue>
    </source>
</reference>
<comment type="caution">
    <text evidence="2">The sequence shown here is derived from an EMBL/GenBank/DDBJ whole genome shotgun (WGS) entry which is preliminary data.</text>
</comment>
<accession>A0A5N5F2H7</accession>
<dbReference type="Proteomes" id="UP000327157">
    <property type="component" value="Chromosome 1"/>
</dbReference>
<gene>
    <name evidence="2" type="ORF">D8674_000218</name>
</gene>
<keyword evidence="3" id="KW-1185">Reference proteome</keyword>
<dbReference type="EMBL" id="SMOL01000768">
    <property type="protein sequence ID" value="KAB2597298.1"/>
    <property type="molecule type" value="Genomic_DNA"/>
</dbReference>
<name>A0A5N5F2H7_9ROSA</name>
<feature type="coiled-coil region" evidence="1">
    <location>
        <begin position="145"/>
        <end position="172"/>
    </location>
</feature>
<organism evidence="2 3">
    <name type="scientific">Pyrus ussuriensis x Pyrus communis</name>
    <dbReference type="NCBI Taxonomy" id="2448454"/>
    <lineage>
        <taxon>Eukaryota</taxon>
        <taxon>Viridiplantae</taxon>
        <taxon>Streptophyta</taxon>
        <taxon>Embryophyta</taxon>
        <taxon>Tracheophyta</taxon>
        <taxon>Spermatophyta</taxon>
        <taxon>Magnoliopsida</taxon>
        <taxon>eudicotyledons</taxon>
        <taxon>Gunneridae</taxon>
        <taxon>Pentapetalae</taxon>
        <taxon>rosids</taxon>
        <taxon>fabids</taxon>
        <taxon>Rosales</taxon>
        <taxon>Rosaceae</taxon>
        <taxon>Amygdaloideae</taxon>
        <taxon>Maleae</taxon>
        <taxon>Pyrus</taxon>
    </lineage>
</organism>
<proteinExistence type="predicted"/>
<sequence>MFASCFGHLESVDRLAFNRQLVHILSFRRVANQRVKDLEGLTYLIGCEVTGFMKKDFCFIMGLRCDEPYDLEVEPSNIRLLTKYFSQKFGFVGESSKGKGNGDDADIVMLETLTPDTNDVRELKVQMKELKVVVGCLTQKKDIFQRNVFKKVEELTEEVKELMKEVKKEEKEKCVE</sequence>
<evidence type="ECO:0000313" key="3">
    <source>
        <dbReference type="Proteomes" id="UP000327157"/>
    </source>
</evidence>
<reference evidence="2 3" key="1">
    <citation type="submission" date="2019-09" db="EMBL/GenBank/DDBJ databases">
        <authorList>
            <person name="Ou C."/>
        </authorList>
    </citation>
    <scope>NUCLEOTIDE SEQUENCE [LARGE SCALE GENOMIC DNA]</scope>
    <source>
        <strain evidence="2">S2</strain>
        <tissue evidence="2">Leaf</tissue>
    </source>
</reference>
<evidence type="ECO:0000256" key="1">
    <source>
        <dbReference type="SAM" id="Coils"/>
    </source>
</evidence>
<evidence type="ECO:0000313" key="2">
    <source>
        <dbReference type="EMBL" id="KAB2597298.1"/>
    </source>
</evidence>